<accession>K6X2W4</accession>
<evidence type="ECO:0000313" key="1">
    <source>
        <dbReference type="EMBL" id="GAB93144.1"/>
    </source>
</evidence>
<keyword evidence="2" id="KW-1185">Reference proteome</keyword>
<proteinExistence type="predicted"/>
<protein>
    <recommendedName>
        <fullName evidence="3">DUF4236 domain-containing protein</fullName>
    </recommendedName>
</protein>
<organism evidence="1 2">
    <name type="scientific">Gordonia rhizosphera NBRC 16068</name>
    <dbReference type="NCBI Taxonomy" id="1108045"/>
    <lineage>
        <taxon>Bacteria</taxon>
        <taxon>Bacillati</taxon>
        <taxon>Actinomycetota</taxon>
        <taxon>Actinomycetes</taxon>
        <taxon>Mycobacteriales</taxon>
        <taxon>Gordoniaceae</taxon>
        <taxon>Gordonia</taxon>
    </lineage>
</organism>
<dbReference type="OrthoDB" id="3206608at2"/>
<gene>
    <name evidence="1" type="ORF">GORHZ_206_00480</name>
</gene>
<dbReference type="RefSeq" id="WP_006338092.1">
    <property type="nucleotide sequence ID" value="NZ_BAHC01000206.1"/>
</dbReference>
<dbReference type="AlphaFoldDB" id="K6X2W4"/>
<name>K6X2W4_9ACTN</name>
<dbReference type="EMBL" id="BAHC01000206">
    <property type="protein sequence ID" value="GAB93144.1"/>
    <property type="molecule type" value="Genomic_DNA"/>
</dbReference>
<dbReference type="Proteomes" id="UP000008363">
    <property type="component" value="Unassembled WGS sequence"/>
</dbReference>
<evidence type="ECO:0008006" key="3">
    <source>
        <dbReference type="Google" id="ProtNLM"/>
    </source>
</evidence>
<dbReference type="eggNOG" id="COG2310">
    <property type="taxonomic scope" value="Bacteria"/>
</dbReference>
<reference evidence="1 2" key="1">
    <citation type="submission" date="2012-08" db="EMBL/GenBank/DDBJ databases">
        <title>Whole genome shotgun sequence of Gordonia rhizosphera NBRC 16068.</title>
        <authorList>
            <person name="Takarada H."/>
            <person name="Isaki S."/>
            <person name="Hosoyama A."/>
            <person name="Tsuchikane K."/>
            <person name="Katsumata H."/>
            <person name="Baba S."/>
            <person name="Ohji S."/>
            <person name="Yamazaki S."/>
            <person name="Fujita N."/>
        </authorList>
    </citation>
    <scope>NUCLEOTIDE SEQUENCE [LARGE SCALE GENOMIC DNA]</scope>
    <source>
        <strain evidence="1 2">NBRC 16068</strain>
    </source>
</reference>
<sequence length="376" mass="40127">MAGFFSVRLAPGLRISASRRGLRAHVGPRGARLHVGGGRTGVSTGAGPFTYYTSLPRPGGTGTAAASRQLVEVRTQAQRAKLGQAQEISATLDAIMAIHRTEFPPAIRPQAPPAPPVDFAPILAGHRKAAKRATSVFDRTARKNALAWAEHNARLEWEHVNAGREAERAHRQADVDAWWARLCGCDPDTVLAALAAAFEDNEAAAAAVGVRGTEVSLVVEVPAEDAIPERLPTTTEAGNLSLRRMTKTEVAEFYMALVAGYVLVTLREAFAVAPGLTAARIVAVRASGINAYGARTAEVILAARCTRIALDGVRWDQVDATRIMDDCLTDRLTNRNGRTGALRPVDLTDEPDLRAVVDAFDLDDDDVAAFDVDSAV</sequence>
<comment type="caution">
    <text evidence="1">The sequence shown here is derived from an EMBL/GenBank/DDBJ whole genome shotgun (WGS) entry which is preliminary data.</text>
</comment>
<evidence type="ECO:0000313" key="2">
    <source>
        <dbReference type="Proteomes" id="UP000008363"/>
    </source>
</evidence>